<keyword evidence="6" id="KW-0325">Glycoprotein</keyword>
<reference evidence="10" key="1">
    <citation type="submission" date="2022-11" db="UniProtKB">
        <authorList>
            <consortium name="WormBaseParasite"/>
        </authorList>
    </citation>
    <scope>IDENTIFICATION</scope>
</reference>
<name>A0A914VVR4_9BILA</name>
<keyword evidence="2" id="KW-0812">Transmembrane</keyword>
<evidence type="ECO:0000256" key="8">
    <source>
        <dbReference type="ARBA" id="ARBA00023485"/>
    </source>
</evidence>
<dbReference type="AlphaFoldDB" id="A0A914VVR4"/>
<dbReference type="Proteomes" id="UP000887566">
    <property type="component" value="Unplaced"/>
</dbReference>
<dbReference type="InterPro" id="IPR019352">
    <property type="entry name" value="SPRING1"/>
</dbReference>
<comment type="similarity">
    <text evidence="7">Belongs to the SPRING family.</text>
</comment>
<evidence type="ECO:0000256" key="7">
    <source>
        <dbReference type="ARBA" id="ARBA00023461"/>
    </source>
</evidence>
<keyword evidence="5" id="KW-0472">Membrane</keyword>
<evidence type="ECO:0000256" key="4">
    <source>
        <dbReference type="ARBA" id="ARBA00023034"/>
    </source>
</evidence>
<evidence type="ECO:0000256" key="5">
    <source>
        <dbReference type="ARBA" id="ARBA00023136"/>
    </source>
</evidence>
<evidence type="ECO:0000256" key="1">
    <source>
        <dbReference type="ARBA" id="ARBA00004194"/>
    </source>
</evidence>
<dbReference type="GO" id="GO:0000139">
    <property type="term" value="C:Golgi membrane"/>
    <property type="evidence" value="ECO:0007669"/>
    <property type="project" value="UniProtKB-SubCell"/>
</dbReference>
<sequence>MWRSAWRFLRLRLVLGCIFLFSLSYFLVKTGLMPFMGPGPDMEDQVLEEQKFSAYRHIQWLSDEAPGDSEINPNNKSSSVIVDFCRNTRQGKTEVTDDKGYTCSHGNLQSNGCCDTSSGRRFMCDACHVANGCCHTYEGCVSCCLRPEQKTSLLDVIQATSGHRLRHFLSVKDQFELCLLKCRTSSSSVHSENKYKSYDFKYCYKQEPSGPFHK</sequence>
<dbReference type="Pfam" id="PF10218">
    <property type="entry name" value="SPRING1"/>
    <property type="match status" value="1"/>
</dbReference>
<evidence type="ECO:0000313" key="9">
    <source>
        <dbReference type="Proteomes" id="UP000887566"/>
    </source>
</evidence>
<dbReference type="PANTHER" id="PTHR13481:SF0">
    <property type="entry name" value="SREBP REGULATING GENE PROTEIN"/>
    <property type="match status" value="1"/>
</dbReference>
<evidence type="ECO:0000256" key="3">
    <source>
        <dbReference type="ARBA" id="ARBA00022989"/>
    </source>
</evidence>
<keyword evidence="4" id="KW-0333">Golgi apparatus</keyword>
<dbReference type="GO" id="GO:2000640">
    <property type="term" value="P:positive regulation of SREBP signaling pathway"/>
    <property type="evidence" value="ECO:0007669"/>
    <property type="project" value="InterPro"/>
</dbReference>
<evidence type="ECO:0000256" key="6">
    <source>
        <dbReference type="ARBA" id="ARBA00023180"/>
    </source>
</evidence>
<accession>A0A914VVR4</accession>
<comment type="subcellular location">
    <subcellularLocation>
        <location evidence="1">Golgi apparatus membrane</location>
        <topology evidence="1">Single-pass membrane protein</topology>
    </subcellularLocation>
</comment>
<keyword evidence="3" id="KW-1133">Transmembrane helix</keyword>
<evidence type="ECO:0000256" key="2">
    <source>
        <dbReference type="ARBA" id="ARBA00022692"/>
    </source>
</evidence>
<evidence type="ECO:0000313" key="10">
    <source>
        <dbReference type="WBParaSite" id="PSAMB.scaffold265size96537.g4052.t1"/>
    </source>
</evidence>
<organism evidence="9 10">
    <name type="scientific">Plectus sambesii</name>
    <dbReference type="NCBI Taxonomy" id="2011161"/>
    <lineage>
        <taxon>Eukaryota</taxon>
        <taxon>Metazoa</taxon>
        <taxon>Ecdysozoa</taxon>
        <taxon>Nematoda</taxon>
        <taxon>Chromadorea</taxon>
        <taxon>Plectida</taxon>
        <taxon>Plectina</taxon>
        <taxon>Plectoidea</taxon>
        <taxon>Plectidae</taxon>
        <taxon>Plectus</taxon>
    </lineage>
</organism>
<proteinExistence type="inferred from homology"/>
<dbReference type="PANTHER" id="PTHR13481">
    <property type="entry name" value="SREBP REGULATING GENE PROTEIN"/>
    <property type="match status" value="1"/>
</dbReference>
<keyword evidence="9" id="KW-1185">Reference proteome</keyword>
<dbReference type="WBParaSite" id="PSAMB.scaffold265size96537.g4052.t1">
    <property type="protein sequence ID" value="PSAMB.scaffold265size96537.g4052.t1"/>
    <property type="gene ID" value="PSAMB.scaffold265size96537.g4052"/>
</dbReference>
<protein>
    <recommendedName>
        <fullName evidence="8">SREBP regulating gene protein</fullName>
    </recommendedName>
</protein>